<name>A0AAD6LTI9_9ROSI</name>
<dbReference type="EMBL" id="JAQIZT010000014">
    <property type="protein sequence ID" value="KAJ6973039.1"/>
    <property type="molecule type" value="Genomic_DNA"/>
</dbReference>
<organism evidence="1 2">
    <name type="scientific">Populus alba x Populus x berolinensis</name>
    <dbReference type="NCBI Taxonomy" id="444605"/>
    <lineage>
        <taxon>Eukaryota</taxon>
        <taxon>Viridiplantae</taxon>
        <taxon>Streptophyta</taxon>
        <taxon>Embryophyta</taxon>
        <taxon>Tracheophyta</taxon>
        <taxon>Spermatophyta</taxon>
        <taxon>Magnoliopsida</taxon>
        <taxon>eudicotyledons</taxon>
        <taxon>Gunneridae</taxon>
        <taxon>Pentapetalae</taxon>
        <taxon>rosids</taxon>
        <taxon>fabids</taxon>
        <taxon>Malpighiales</taxon>
        <taxon>Salicaceae</taxon>
        <taxon>Saliceae</taxon>
        <taxon>Populus</taxon>
    </lineage>
</organism>
<reference evidence="1" key="1">
    <citation type="journal article" date="2023" name="Mol. Ecol. Resour.">
        <title>Chromosome-level genome assembly of a triploid poplar Populus alba 'Berolinensis'.</title>
        <authorList>
            <person name="Chen S."/>
            <person name="Yu Y."/>
            <person name="Wang X."/>
            <person name="Wang S."/>
            <person name="Zhang T."/>
            <person name="Zhou Y."/>
            <person name="He R."/>
            <person name="Meng N."/>
            <person name="Wang Y."/>
            <person name="Liu W."/>
            <person name="Liu Z."/>
            <person name="Liu J."/>
            <person name="Guo Q."/>
            <person name="Huang H."/>
            <person name="Sederoff R.R."/>
            <person name="Wang G."/>
            <person name="Qu G."/>
            <person name="Chen S."/>
        </authorList>
    </citation>
    <scope>NUCLEOTIDE SEQUENCE</scope>
    <source>
        <strain evidence="1">SC-2020</strain>
    </source>
</reference>
<keyword evidence="2" id="KW-1185">Reference proteome</keyword>
<sequence length="97" mass="10741">MSKVRELTSFQAALSVLQIHSGYEWTVSFSWSSLLVILVKTKGVPAVPLIMFGGECSSQDKEMVKELVLTSHGVEIIQHNLRTHKAQAEMVGLVMNL</sequence>
<dbReference type="Proteomes" id="UP001164929">
    <property type="component" value="Chromosome 14"/>
</dbReference>
<evidence type="ECO:0000313" key="1">
    <source>
        <dbReference type="EMBL" id="KAJ6973039.1"/>
    </source>
</evidence>
<gene>
    <name evidence="1" type="ORF">NC653_033389</name>
</gene>
<evidence type="ECO:0000313" key="2">
    <source>
        <dbReference type="Proteomes" id="UP001164929"/>
    </source>
</evidence>
<proteinExistence type="predicted"/>
<accession>A0AAD6LTI9</accession>
<protein>
    <submittedName>
        <fullName evidence="1">Uncharacterized protein</fullName>
    </submittedName>
</protein>
<dbReference type="AlphaFoldDB" id="A0AAD6LTI9"/>
<comment type="caution">
    <text evidence="1">The sequence shown here is derived from an EMBL/GenBank/DDBJ whole genome shotgun (WGS) entry which is preliminary data.</text>
</comment>